<protein>
    <recommendedName>
        <fullName evidence="3">HK97 gp10 family phage protein</fullName>
    </recommendedName>
</protein>
<dbReference type="OrthoDB" id="7840472at2"/>
<gene>
    <name evidence="1" type="ORF">EK403_21000</name>
</gene>
<reference evidence="1 2" key="1">
    <citation type="submission" date="2018-12" db="EMBL/GenBank/DDBJ databases">
        <title>bacterium Hansschlegelia zhihuaiae S113.</title>
        <authorList>
            <person name="He J."/>
        </authorList>
    </citation>
    <scope>NUCLEOTIDE SEQUENCE [LARGE SCALE GENOMIC DNA]</scope>
    <source>
        <strain evidence="1 2">S 113</strain>
    </source>
</reference>
<dbReference type="EMBL" id="RYFI01000031">
    <property type="protein sequence ID" value="RXF67683.1"/>
    <property type="molecule type" value="Genomic_DNA"/>
</dbReference>
<accession>A0A4Q0M4C9</accession>
<name>A0A4Q0M4C9_9HYPH</name>
<dbReference type="Proteomes" id="UP000289708">
    <property type="component" value="Unassembled WGS sequence"/>
</dbReference>
<dbReference type="AlphaFoldDB" id="A0A4Q0M4C9"/>
<sequence>MALVPLDIHHIGLARLAHDLAVFGKRLPNAQALVLNRMVTRARPKVVDAVVEQTGLAKRIIVKAIVPLRASSKNLRAGLVSRGGEISYRFFRAREEGSGVVATVAGRRVFIAGGFRRSGRAPNRYMVKRLGGQVYVNPSRRWRGEIEKQRSGVWIPEEMARGASREAFDDVVANDLPAEVARELGKLGAKR</sequence>
<evidence type="ECO:0000313" key="2">
    <source>
        <dbReference type="Proteomes" id="UP000289708"/>
    </source>
</evidence>
<proteinExistence type="predicted"/>
<keyword evidence="2" id="KW-1185">Reference proteome</keyword>
<evidence type="ECO:0008006" key="3">
    <source>
        <dbReference type="Google" id="ProtNLM"/>
    </source>
</evidence>
<dbReference type="RefSeq" id="WP_128779413.1">
    <property type="nucleotide sequence ID" value="NZ_RYFI01000031.1"/>
</dbReference>
<evidence type="ECO:0000313" key="1">
    <source>
        <dbReference type="EMBL" id="RXF67683.1"/>
    </source>
</evidence>
<comment type="caution">
    <text evidence="1">The sequence shown here is derived from an EMBL/GenBank/DDBJ whole genome shotgun (WGS) entry which is preliminary data.</text>
</comment>
<organism evidence="1 2">
    <name type="scientific">Hansschlegelia zhihuaiae</name>
    <dbReference type="NCBI Taxonomy" id="405005"/>
    <lineage>
        <taxon>Bacteria</taxon>
        <taxon>Pseudomonadati</taxon>
        <taxon>Pseudomonadota</taxon>
        <taxon>Alphaproteobacteria</taxon>
        <taxon>Hyphomicrobiales</taxon>
        <taxon>Methylopilaceae</taxon>
        <taxon>Hansschlegelia</taxon>
    </lineage>
</organism>